<organism evidence="1 2">
    <name type="scientific">Comamonas piscis</name>
    <dbReference type="NCBI Taxonomy" id="1562974"/>
    <lineage>
        <taxon>Bacteria</taxon>
        <taxon>Pseudomonadati</taxon>
        <taxon>Pseudomonadota</taxon>
        <taxon>Betaproteobacteria</taxon>
        <taxon>Burkholderiales</taxon>
        <taxon>Comamonadaceae</taxon>
        <taxon>Comamonas</taxon>
    </lineage>
</organism>
<dbReference type="KEGG" id="cpis:HS961_11455"/>
<dbReference type="AlphaFoldDB" id="A0A7G5EHC3"/>
<sequence>MSQRKQEVAAQDDYLDRLKTEGASLLMQNPQEGTPEHAKMMLIDAKIDQLTSPITVPNWKDSSL</sequence>
<evidence type="ECO:0000313" key="1">
    <source>
        <dbReference type="EMBL" id="QMV73398.1"/>
    </source>
</evidence>
<gene>
    <name evidence="1" type="ORF">HS961_11455</name>
</gene>
<evidence type="ECO:0000313" key="2">
    <source>
        <dbReference type="Proteomes" id="UP000515240"/>
    </source>
</evidence>
<dbReference type="Proteomes" id="UP000515240">
    <property type="component" value="Chromosome"/>
</dbReference>
<reference evidence="1 2" key="1">
    <citation type="journal article" date="2020" name="G3 (Bethesda)">
        <title>CeMbio - The Caenorhabditis elegans Microbiome Resource.</title>
        <authorList>
            <person name="Dirksen P."/>
            <person name="Assie A."/>
            <person name="Zimmermann J."/>
            <person name="Zhang F."/>
            <person name="Tietje A.M."/>
            <person name="Marsh S.A."/>
            <person name="Felix M.A."/>
            <person name="Shapira M."/>
            <person name="Kaleta C."/>
            <person name="Schulenburg H."/>
            <person name="Samuel B."/>
        </authorList>
    </citation>
    <scope>NUCLEOTIDE SEQUENCE [LARGE SCALE GENOMIC DNA]</scope>
    <source>
        <strain evidence="1 2">BIGb0172</strain>
    </source>
</reference>
<dbReference type="RefSeq" id="WP_182328006.1">
    <property type="nucleotide sequence ID" value="NZ_CP058554.1"/>
</dbReference>
<proteinExistence type="predicted"/>
<protein>
    <submittedName>
        <fullName evidence="1">Uncharacterized protein</fullName>
    </submittedName>
</protein>
<name>A0A7G5EHC3_9BURK</name>
<dbReference type="EMBL" id="CP058554">
    <property type="protein sequence ID" value="QMV73398.1"/>
    <property type="molecule type" value="Genomic_DNA"/>
</dbReference>
<keyword evidence="2" id="KW-1185">Reference proteome</keyword>
<accession>A0A7G5EHC3</accession>